<evidence type="ECO:0000313" key="3">
    <source>
        <dbReference type="Proteomes" id="UP000838763"/>
    </source>
</evidence>
<gene>
    <name evidence="2" type="ORF">PPNO1_LOCUS5247</name>
</gene>
<sequence>MAALTTPFEYAPSPLLPQVSSPGHKLGFPVGELQPEGTGRGACFKTPLPTVTTDSRTTADEQSTATTTEFRETGSSEDATLIRPAWLISWEASDVSTLSPPPPALTCTAKGWEDPYIATWVPGTKPTALCLSNKNEDAIHWGPWIYFLLIGLPTIAGVGLLSCIHGLPAHFEQPLIKKESLTDEGGKVILVALDIIAVPQAADALLHSSPDQSPVKVLV</sequence>
<name>A0A9P1H3W8_9PEZI</name>
<accession>A0A9P1H3W8</accession>
<dbReference type="AlphaFoldDB" id="A0A9P1H3W8"/>
<comment type="caution">
    <text evidence="2">The sequence shown here is derived from an EMBL/GenBank/DDBJ whole genome shotgun (WGS) entry which is preliminary data.</text>
</comment>
<evidence type="ECO:0000256" key="1">
    <source>
        <dbReference type="SAM" id="MobiDB-lite"/>
    </source>
</evidence>
<evidence type="ECO:0000313" key="2">
    <source>
        <dbReference type="EMBL" id="CAI4215536.1"/>
    </source>
</evidence>
<dbReference type="OrthoDB" id="4364105at2759"/>
<organism evidence="2 3">
    <name type="scientific">Parascedosporium putredinis</name>
    <dbReference type="NCBI Taxonomy" id="1442378"/>
    <lineage>
        <taxon>Eukaryota</taxon>
        <taxon>Fungi</taxon>
        <taxon>Dikarya</taxon>
        <taxon>Ascomycota</taxon>
        <taxon>Pezizomycotina</taxon>
        <taxon>Sordariomycetes</taxon>
        <taxon>Hypocreomycetidae</taxon>
        <taxon>Microascales</taxon>
        <taxon>Microascaceae</taxon>
        <taxon>Parascedosporium</taxon>
    </lineage>
</organism>
<protein>
    <submittedName>
        <fullName evidence="2">Uncharacterized protein</fullName>
    </submittedName>
</protein>
<feature type="region of interest" description="Disordered" evidence="1">
    <location>
        <begin position="39"/>
        <end position="75"/>
    </location>
</feature>
<proteinExistence type="predicted"/>
<reference evidence="2" key="1">
    <citation type="submission" date="2022-11" db="EMBL/GenBank/DDBJ databases">
        <authorList>
            <person name="Scott C."/>
            <person name="Bruce N."/>
        </authorList>
    </citation>
    <scope>NUCLEOTIDE SEQUENCE</scope>
</reference>
<dbReference type="Proteomes" id="UP000838763">
    <property type="component" value="Unassembled WGS sequence"/>
</dbReference>
<keyword evidence="3" id="KW-1185">Reference proteome</keyword>
<dbReference type="EMBL" id="CALLCH030000012">
    <property type="protein sequence ID" value="CAI4215536.1"/>
    <property type="molecule type" value="Genomic_DNA"/>
</dbReference>